<feature type="transmembrane region" description="Helical" evidence="2">
    <location>
        <begin position="6"/>
        <end position="31"/>
    </location>
</feature>
<sequence>MNLIKVYQILAIFLSLYTYDVEGGLALLLLLKIFALKSALFLGVPLALGSFILGNGLGFLGGTLFGAIGVIKLKYKYLSHTKHHAGHHHIYHPQHYHHGYHRWARTTPSTQHGPSIQSTPTPNLYWNDMSALFGNLTSHLRGHRPETNHPDWHGIPDWAQSSTSSLRKNPLKKYKAEDIVKQHLHHVVTTSSPNVPTTSVDWESIFKAAELEEEQKFRNQRGPPTTSNDHSYKNFESYKTYRKPSSVYSPYTTRSNDLNYPAQSGEIYQSPTNARYLSGLEFKAPSDGQDIPDNYKASGGNYPNDHRPASDGISEFNSNNQAPTPEGSSSTSKYDGYNDGSDFNHRQGLKYKTNSFKNSDMEKYLEQKLWEEIGSQKSESKKRDAAQLIQMLREAYTQKSLSTWDIPDQINRRSINVMSGIPAFKPFPNVPNSITEALTEAKFFPRRSFSKIDNRMGYVPERGMTLPSLYLKDGFPAYQEPLERADEELEKVAEDFRKIFLLLSLLDQDSCLQKVICDVHSKGPGEKLTTYESNIVTSF</sequence>
<keyword evidence="2" id="KW-0812">Transmembrane</keyword>
<protein>
    <submittedName>
        <fullName evidence="3">Uncharacterized protein</fullName>
    </submittedName>
</protein>
<dbReference type="EMBL" id="CAJVCH010069465">
    <property type="protein sequence ID" value="CAG7720317.1"/>
    <property type="molecule type" value="Genomic_DNA"/>
</dbReference>
<keyword evidence="2" id="KW-1133">Transmembrane helix</keyword>
<organism evidence="3 4">
    <name type="scientific">Allacma fusca</name>
    <dbReference type="NCBI Taxonomy" id="39272"/>
    <lineage>
        <taxon>Eukaryota</taxon>
        <taxon>Metazoa</taxon>
        <taxon>Ecdysozoa</taxon>
        <taxon>Arthropoda</taxon>
        <taxon>Hexapoda</taxon>
        <taxon>Collembola</taxon>
        <taxon>Symphypleona</taxon>
        <taxon>Sminthuridae</taxon>
        <taxon>Allacma</taxon>
    </lineage>
</organism>
<dbReference type="Proteomes" id="UP000708208">
    <property type="component" value="Unassembled WGS sequence"/>
</dbReference>
<evidence type="ECO:0000256" key="1">
    <source>
        <dbReference type="SAM" id="MobiDB-lite"/>
    </source>
</evidence>
<feature type="region of interest" description="Disordered" evidence="1">
    <location>
        <begin position="215"/>
        <end position="265"/>
    </location>
</feature>
<accession>A0A8J2NVW4</accession>
<proteinExistence type="predicted"/>
<feature type="transmembrane region" description="Helical" evidence="2">
    <location>
        <begin position="38"/>
        <end position="71"/>
    </location>
</feature>
<keyword evidence="2" id="KW-0472">Membrane</keyword>
<feature type="non-terminal residue" evidence="3">
    <location>
        <position position="1"/>
    </location>
</feature>
<comment type="caution">
    <text evidence="3">The sequence shown here is derived from an EMBL/GenBank/DDBJ whole genome shotgun (WGS) entry which is preliminary data.</text>
</comment>
<evidence type="ECO:0000256" key="2">
    <source>
        <dbReference type="SAM" id="Phobius"/>
    </source>
</evidence>
<feature type="compositionally biased region" description="Polar residues" evidence="1">
    <location>
        <begin position="246"/>
        <end position="265"/>
    </location>
</feature>
<name>A0A8J2NVW4_9HEXA</name>
<feature type="region of interest" description="Disordered" evidence="1">
    <location>
        <begin position="283"/>
        <end position="347"/>
    </location>
</feature>
<dbReference type="AlphaFoldDB" id="A0A8J2NVW4"/>
<evidence type="ECO:0000313" key="3">
    <source>
        <dbReference type="EMBL" id="CAG7720317.1"/>
    </source>
</evidence>
<reference evidence="3" key="1">
    <citation type="submission" date="2021-06" db="EMBL/GenBank/DDBJ databases">
        <authorList>
            <person name="Hodson N. C."/>
            <person name="Mongue J. A."/>
            <person name="Jaron S. K."/>
        </authorList>
    </citation>
    <scope>NUCLEOTIDE SEQUENCE</scope>
</reference>
<gene>
    <name evidence="3" type="ORF">AFUS01_LOCUS9599</name>
</gene>
<feature type="compositionally biased region" description="Polar residues" evidence="1">
    <location>
        <begin position="315"/>
        <end position="333"/>
    </location>
</feature>
<evidence type="ECO:0000313" key="4">
    <source>
        <dbReference type="Proteomes" id="UP000708208"/>
    </source>
</evidence>
<keyword evidence="4" id="KW-1185">Reference proteome</keyword>